<evidence type="ECO:0000313" key="2">
    <source>
        <dbReference type="EMBL" id="KFM79881.1"/>
    </source>
</evidence>
<organism evidence="2 3">
    <name type="scientific">Stegodyphus mimosarum</name>
    <name type="common">African social velvet spider</name>
    <dbReference type="NCBI Taxonomy" id="407821"/>
    <lineage>
        <taxon>Eukaryota</taxon>
        <taxon>Metazoa</taxon>
        <taxon>Ecdysozoa</taxon>
        <taxon>Arthropoda</taxon>
        <taxon>Chelicerata</taxon>
        <taxon>Arachnida</taxon>
        <taxon>Araneae</taxon>
        <taxon>Araneomorphae</taxon>
        <taxon>Entelegynae</taxon>
        <taxon>Eresoidea</taxon>
        <taxon>Eresidae</taxon>
        <taxon>Stegodyphus</taxon>
    </lineage>
</organism>
<evidence type="ECO:0000313" key="3">
    <source>
        <dbReference type="Proteomes" id="UP000054359"/>
    </source>
</evidence>
<keyword evidence="1" id="KW-0812">Transmembrane</keyword>
<evidence type="ECO:0000256" key="1">
    <source>
        <dbReference type="SAM" id="Phobius"/>
    </source>
</evidence>
<keyword evidence="1" id="KW-1133">Transmembrane helix</keyword>
<proteinExistence type="predicted"/>
<protein>
    <submittedName>
        <fullName evidence="2">Uncharacterized protein</fullName>
    </submittedName>
</protein>
<dbReference type="InterPro" id="IPR017384">
    <property type="entry name" value="NADH_Ub_cplx-1_asu_su-1"/>
</dbReference>
<gene>
    <name evidence="2" type="ORF">X975_00234</name>
</gene>
<dbReference type="EMBL" id="KK121162">
    <property type="protein sequence ID" value="KFM79881.1"/>
    <property type="molecule type" value="Genomic_DNA"/>
</dbReference>
<reference evidence="2 3" key="1">
    <citation type="submission" date="2013-11" db="EMBL/GenBank/DDBJ databases">
        <title>Genome sequencing of Stegodyphus mimosarum.</title>
        <authorList>
            <person name="Bechsgaard J."/>
        </authorList>
    </citation>
    <scope>NUCLEOTIDE SEQUENCE [LARGE SCALE GENOMIC DNA]</scope>
</reference>
<keyword evidence="3" id="KW-1185">Reference proteome</keyword>
<keyword evidence="1" id="KW-0472">Membrane</keyword>
<feature type="non-terminal residue" evidence="2">
    <location>
        <position position="64"/>
    </location>
</feature>
<dbReference type="AlphaFoldDB" id="A0A087UR92"/>
<sequence>MWYEILPTLGVFSTFLILPCFTPWVVHVLYRGVPHRRTAQEPEDRRLTVRDERLSGYYLKMQFL</sequence>
<dbReference type="OrthoDB" id="1920692at2759"/>
<accession>A0A087UR92</accession>
<feature type="transmembrane region" description="Helical" evidence="1">
    <location>
        <begin position="6"/>
        <end position="30"/>
    </location>
</feature>
<dbReference type="Proteomes" id="UP000054359">
    <property type="component" value="Unassembled WGS sequence"/>
</dbReference>
<dbReference type="Pfam" id="PF15879">
    <property type="entry name" value="MWFE"/>
    <property type="match status" value="1"/>
</dbReference>
<dbReference type="OMA" id="WYEILPT"/>
<name>A0A087UR92_STEMI</name>